<evidence type="ECO:0000259" key="3">
    <source>
        <dbReference type="Pfam" id="PF07486"/>
    </source>
</evidence>
<keyword evidence="2" id="KW-0812">Transmembrane</keyword>
<reference evidence="4 5" key="1">
    <citation type="submission" date="2020-08" db="EMBL/GenBank/DDBJ databases">
        <title>The genome sequence of type strain Novosphingobium piscinae KCTC 42194.</title>
        <authorList>
            <person name="Liu Y."/>
        </authorList>
    </citation>
    <scope>NUCLEOTIDE SEQUENCE [LARGE SCALE GENOMIC DNA]</scope>
    <source>
        <strain evidence="4 5">KCTC 42194</strain>
    </source>
</reference>
<dbReference type="Pfam" id="PF07486">
    <property type="entry name" value="Hydrolase_2"/>
    <property type="match status" value="1"/>
</dbReference>
<evidence type="ECO:0000256" key="1">
    <source>
        <dbReference type="SAM" id="MobiDB-lite"/>
    </source>
</evidence>
<feature type="domain" description="Cell wall hydrolase SleB" evidence="3">
    <location>
        <begin position="147"/>
        <end position="255"/>
    </location>
</feature>
<protein>
    <submittedName>
        <fullName evidence="4">Cell wall hydrolase</fullName>
    </submittedName>
</protein>
<organism evidence="4 5">
    <name type="scientific">Novosphingobium piscinae</name>
    <dbReference type="NCBI Taxonomy" id="1507448"/>
    <lineage>
        <taxon>Bacteria</taxon>
        <taxon>Pseudomonadati</taxon>
        <taxon>Pseudomonadota</taxon>
        <taxon>Alphaproteobacteria</taxon>
        <taxon>Sphingomonadales</taxon>
        <taxon>Sphingomonadaceae</taxon>
        <taxon>Novosphingobium</taxon>
    </lineage>
</organism>
<keyword evidence="4" id="KW-0378">Hydrolase</keyword>
<keyword evidence="2" id="KW-0472">Membrane</keyword>
<dbReference type="Gene3D" id="1.10.10.2520">
    <property type="entry name" value="Cell wall hydrolase SleB, domain 1"/>
    <property type="match status" value="1"/>
</dbReference>
<keyword evidence="5" id="KW-1185">Reference proteome</keyword>
<feature type="region of interest" description="Disordered" evidence="1">
    <location>
        <begin position="338"/>
        <end position="357"/>
    </location>
</feature>
<dbReference type="AlphaFoldDB" id="A0A7X1FW78"/>
<accession>A0A7X1FW78</accession>
<name>A0A7X1FW78_9SPHN</name>
<dbReference type="GO" id="GO:0016787">
    <property type="term" value="F:hydrolase activity"/>
    <property type="evidence" value="ECO:0007669"/>
    <property type="project" value="UniProtKB-KW"/>
</dbReference>
<dbReference type="EMBL" id="JACLAX010000002">
    <property type="protein sequence ID" value="MBC2668135.1"/>
    <property type="molecule type" value="Genomic_DNA"/>
</dbReference>
<evidence type="ECO:0000313" key="5">
    <source>
        <dbReference type="Proteomes" id="UP000551327"/>
    </source>
</evidence>
<dbReference type="InterPro" id="IPR011105">
    <property type="entry name" value="Cell_wall_hydrolase_SleB"/>
</dbReference>
<sequence>MPRLPDGRGTLFLAERLPQQPSPLNMPDVKISPRSRVRLAWVVALAACVLAAIAAWTWHRQEARPTGGAARPATTASLPALPQLKQGFMPVPPDKAEAINAGIPFSTAPIERARPFLLPLAVTQNLPAHQAAVDCLTAAIYYEAASETAIGQRAVAQVVLNRVRHPAFPKSICAVVYEGSERSTGCQFSFTCDGSLSRTPDRAGWLRARGVATAALGGSVEPAVGMATHYHTRFVVPYWAWTLDKVSLIGAHIFYRWQGYWGRRAAFTGVYDGGTDAVPWPKLDYGLAATDVGIDQVAAPPASGLLIDQATMPDTPGIAPAKTAAGLRADEERGRLAIDEQGAAALPTPARPALPAP</sequence>
<keyword evidence="2" id="KW-1133">Transmembrane helix</keyword>
<comment type="caution">
    <text evidence="4">The sequence shown here is derived from an EMBL/GenBank/DDBJ whole genome shotgun (WGS) entry which is preliminary data.</text>
</comment>
<dbReference type="Proteomes" id="UP000551327">
    <property type="component" value="Unassembled WGS sequence"/>
</dbReference>
<gene>
    <name evidence="4" type="ORF">H7F53_03125</name>
</gene>
<evidence type="ECO:0000313" key="4">
    <source>
        <dbReference type="EMBL" id="MBC2668135.1"/>
    </source>
</evidence>
<dbReference type="InterPro" id="IPR042047">
    <property type="entry name" value="SleB_dom1"/>
</dbReference>
<feature type="transmembrane region" description="Helical" evidence="2">
    <location>
        <begin position="39"/>
        <end position="58"/>
    </location>
</feature>
<proteinExistence type="predicted"/>
<evidence type="ECO:0000256" key="2">
    <source>
        <dbReference type="SAM" id="Phobius"/>
    </source>
</evidence>